<dbReference type="EMBL" id="JACCBN010000001">
    <property type="protein sequence ID" value="NYD37018.1"/>
    <property type="molecule type" value="Genomic_DNA"/>
</dbReference>
<organism evidence="1 2">
    <name type="scientific">Actinomycetospora corticicola</name>
    <dbReference type="NCBI Taxonomy" id="663602"/>
    <lineage>
        <taxon>Bacteria</taxon>
        <taxon>Bacillati</taxon>
        <taxon>Actinomycetota</taxon>
        <taxon>Actinomycetes</taxon>
        <taxon>Pseudonocardiales</taxon>
        <taxon>Pseudonocardiaceae</taxon>
        <taxon>Actinomycetospora</taxon>
    </lineage>
</organism>
<sequence>MDALPGWIEALGLAPGTVVVGTPGRVDRVWVVHPGPERTWEVYWFEGGERYSWTRFEEESAACFHVFGRLAWTQMMRGSLRVG</sequence>
<comment type="caution">
    <text evidence="1">The sequence shown here is derived from an EMBL/GenBank/DDBJ whole genome shotgun (WGS) entry which is preliminary data.</text>
</comment>
<reference evidence="1 2" key="1">
    <citation type="submission" date="2020-07" db="EMBL/GenBank/DDBJ databases">
        <title>Sequencing the genomes of 1000 actinobacteria strains.</title>
        <authorList>
            <person name="Klenk H.-P."/>
        </authorList>
    </citation>
    <scope>NUCLEOTIDE SEQUENCE [LARGE SCALE GENOMIC DNA]</scope>
    <source>
        <strain evidence="1 2">DSM 45772</strain>
    </source>
</reference>
<accession>A0A7Y9DWV5</accession>
<name>A0A7Y9DWV5_9PSEU</name>
<protein>
    <submittedName>
        <fullName evidence="1">Uncharacterized protein</fullName>
    </submittedName>
</protein>
<dbReference type="Proteomes" id="UP000535890">
    <property type="component" value="Unassembled WGS sequence"/>
</dbReference>
<proteinExistence type="predicted"/>
<gene>
    <name evidence="1" type="ORF">BJ983_003120</name>
</gene>
<dbReference type="RefSeq" id="WP_179794609.1">
    <property type="nucleotide sequence ID" value="NZ_JACCBN010000001.1"/>
</dbReference>
<evidence type="ECO:0000313" key="1">
    <source>
        <dbReference type="EMBL" id="NYD37018.1"/>
    </source>
</evidence>
<keyword evidence="2" id="KW-1185">Reference proteome</keyword>
<dbReference type="AlphaFoldDB" id="A0A7Y9DWV5"/>
<evidence type="ECO:0000313" key="2">
    <source>
        <dbReference type="Proteomes" id="UP000535890"/>
    </source>
</evidence>